<organism evidence="1 2">
    <name type="scientific">Bacillus thuringiensis</name>
    <dbReference type="NCBI Taxonomy" id="1428"/>
    <lineage>
        <taxon>Bacteria</taxon>
        <taxon>Bacillati</taxon>
        <taxon>Bacillota</taxon>
        <taxon>Bacilli</taxon>
        <taxon>Bacillales</taxon>
        <taxon>Bacillaceae</taxon>
        <taxon>Bacillus</taxon>
        <taxon>Bacillus cereus group</taxon>
    </lineage>
</organism>
<proteinExistence type="predicted"/>
<name>A0ABD6SEV4_BACTU</name>
<gene>
    <name evidence="1" type="ORF">CN495_08130</name>
</gene>
<dbReference type="EMBL" id="NTYF01000023">
    <property type="protein sequence ID" value="PER55711.1"/>
    <property type="molecule type" value="Genomic_DNA"/>
</dbReference>
<accession>A0ABD6SEV4</accession>
<sequence length="203" mass="22941">MKQVRDMQEVLGILRYLVGNGNRILFMDGDVHRRNRILNQVTEYIGQKRKVVAIGLEKAMPKVEGMEKVLCEGTEGRELREQALAGLERREDDAFVLCQTFFLEGGFAQFIRYLARGKQGILGCNAYASVDIGLSSLVAQYQRSGRRDDIHYEAEEAKDSVGKAFDYVMYVRANGKVGVYGLTGDGLEVKELDLRRGVYIDFE</sequence>
<dbReference type="Proteomes" id="UP000219897">
    <property type="component" value="Unassembled WGS sequence"/>
</dbReference>
<dbReference type="AlphaFoldDB" id="A0ABD6SEV4"/>
<reference evidence="1 2" key="1">
    <citation type="submission" date="2017-09" db="EMBL/GenBank/DDBJ databases">
        <title>Large-scale bioinformatics analysis of Bacillus genomes uncovers conserved roles of natural products in bacterial physiology.</title>
        <authorList>
            <consortium name="Agbiome Team Llc"/>
            <person name="Bleich R.M."/>
            <person name="Kirk G.J."/>
            <person name="Santa Maria K.C."/>
            <person name="Allen S.E."/>
            <person name="Farag S."/>
            <person name="Shank E.A."/>
            <person name="Bowers A."/>
        </authorList>
    </citation>
    <scope>NUCLEOTIDE SEQUENCE [LARGE SCALE GENOMIC DNA]</scope>
    <source>
        <strain evidence="1 2">AFS005140</strain>
    </source>
</reference>
<evidence type="ECO:0000313" key="1">
    <source>
        <dbReference type="EMBL" id="PER55711.1"/>
    </source>
</evidence>
<evidence type="ECO:0000313" key="2">
    <source>
        <dbReference type="Proteomes" id="UP000219897"/>
    </source>
</evidence>
<protein>
    <submittedName>
        <fullName evidence="1">Uncharacterized protein</fullName>
    </submittedName>
</protein>
<comment type="caution">
    <text evidence="1">The sequence shown here is derived from an EMBL/GenBank/DDBJ whole genome shotgun (WGS) entry which is preliminary data.</text>
</comment>